<dbReference type="Proteomes" id="UP001219525">
    <property type="component" value="Unassembled WGS sequence"/>
</dbReference>
<evidence type="ECO:0008006" key="6">
    <source>
        <dbReference type="Google" id="ProtNLM"/>
    </source>
</evidence>
<dbReference type="InterPro" id="IPR037049">
    <property type="entry name" value="DUF1214_C_sf"/>
</dbReference>
<feature type="signal peptide" evidence="1">
    <location>
        <begin position="1"/>
        <end position="18"/>
    </location>
</feature>
<dbReference type="Pfam" id="PF06742">
    <property type="entry name" value="DUF1214"/>
    <property type="match status" value="1"/>
</dbReference>
<evidence type="ECO:0000313" key="5">
    <source>
        <dbReference type="Proteomes" id="UP001219525"/>
    </source>
</evidence>
<evidence type="ECO:0000256" key="1">
    <source>
        <dbReference type="SAM" id="SignalP"/>
    </source>
</evidence>
<feature type="domain" description="DUF1214" evidence="2">
    <location>
        <begin position="345"/>
        <end position="456"/>
    </location>
</feature>
<dbReference type="AlphaFoldDB" id="A0AAD6Y3W3"/>
<dbReference type="EMBL" id="JARJCW010000111">
    <property type="protein sequence ID" value="KAJ7193116.1"/>
    <property type="molecule type" value="Genomic_DNA"/>
</dbReference>
<feature type="domain" description="DUF1254" evidence="3">
    <location>
        <begin position="63"/>
        <end position="197"/>
    </location>
</feature>
<evidence type="ECO:0000313" key="4">
    <source>
        <dbReference type="EMBL" id="KAJ7193116.1"/>
    </source>
</evidence>
<feature type="non-terminal residue" evidence="4">
    <location>
        <position position="474"/>
    </location>
</feature>
<sequence>MSLVQHVVLVLFPDSACSSFICSVYASDIRTKCHSLVAYGIPLAVYAPTASSIANQTGVWMTNTLFHATALADPSSRNVILPNVDTLYSTAILDLSHGDLVATIPAVDPGRFVVWAFYDIFANDVCNFGTVTNSTAGKYRISYRAGNPGCEAARGDSEYAGTAYLPSAYGLALLRIEVGNASDVAHVASAIQPGFTLASLRPHRSPVAPPLTPELLNSGLTPGNTPLYIMQLLARLAAFSPPEVPSDAGTVSMTLAAAGVHIAAQRYTPPAGVDLSNAFATAQAAVAAIPASRDWTALGGAWSTLAPAVSGDFGTAYAARAYIAETAYLQLRADQAVYPFFDVSTTLSSNDTYVLEFGGGKPRVTGFWSLTMYDAAGFLVPNPLDRYALGDRSDMTYPDGTRVYGGTSPANSTEPFYVLLQAADNPPTAAEWEPNWLPTPAGGAAFRFVLRWFGPTAPLLDGTYTYPTLTTVAA</sequence>
<gene>
    <name evidence="4" type="ORF">GGX14DRAFT_506191</name>
</gene>
<comment type="caution">
    <text evidence="4">The sequence shown here is derived from an EMBL/GenBank/DDBJ whole genome shotgun (WGS) entry which is preliminary data.</text>
</comment>
<dbReference type="PANTHER" id="PTHR36509">
    <property type="entry name" value="BLL3101 PROTEIN"/>
    <property type="match status" value="1"/>
</dbReference>
<protein>
    <recommendedName>
        <fullName evidence="6">DUF1254 domain-containing protein</fullName>
    </recommendedName>
</protein>
<evidence type="ECO:0000259" key="3">
    <source>
        <dbReference type="Pfam" id="PF06863"/>
    </source>
</evidence>
<dbReference type="Pfam" id="PF06863">
    <property type="entry name" value="DUF1254"/>
    <property type="match status" value="1"/>
</dbReference>
<dbReference type="Gene3D" id="2.60.40.1610">
    <property type="entry name" value="Domain of unknown function DUF1254"/>
    <property type="match status" value="1"/>
</dbReference>
<accession>A0AAD6Y3W3</accession>
<dbReference type="SUPFAM" id="SSF160935">
    <property type="entry name" value="VPA0735-like"/>
    <property type="match status" value="1"/>
</dbReference>
<dbReference type="Gene3D" id="2.60.120.600">
    <property type="entry name" value="Domain of unknown function DUF1214, C-terminal domain"/>
    <property type="match status" value="1"/>
</dbReference>
<evidence type="ECO:0000259" key="2">
    <source>
        <dbReference type="Pfam" id="PF06742"/>
    </source>
</evidence>
<organism evidence="4 5">
    <name type="scientific">Mycena pura</name>
    <dbReference type="NCBI Taxonomy" id="153505"/>
    <lineage>
        <taxon>Eukaryota</taxon>
        <taxon>Fungi</taxon>
        <taxon>Dikarya</taxon>
        <taxon>Basidiomycota</taxon>
        <taxon>Agaricomycotina</taxon>
        <taxon>Agaricomycetes</taxon>
        <taxon>Agaricomycetidae</taxon>
        <taxon>Agaricales</taxon>
        <taxon>Marasmiineae</taxon>
        <taxon>Mycenaceae</taxon>
        <taxon>Mycena</taxon>
    </lineage>
</organism>
<name>A0AAD6Y3W3_9AGAR</name>
<dbReference type="PANTHER" id="PTHR36509:SF2">
    <property type="entry name" value="BLL3101 PROTEIN"/>
    <property type="match status" value="1"/>
</dbReference>
<dbReference type="InterPro" id="IPR010679">
    <property type="entry name" value="DUF1254"/>
</dbReference>
<proteinExistence type="predicted"/>
<reference evidence="4" key="1">
    <citation type="submission" date="2023-03" db="EMBL/GenBank/DDBJ databases">
        <title>Massive genome expansion in bonnet fungi (Mycena s.s.) driven by repeated elements and novel gene families across ecological guilds.</title>
        <authorList>
            <consortium name="Lawrence Berkeley National Laboratory"/>
            <person name="Harder C.B."/>
            <person name="Miyauchi S."/>
            <person name="Viragh M."/>
            <person name="Kuo A."/>
            <person name="Thoen E."/>
            <person name="Andreopoulos B."/>
            <person name="Lu D."/>
            <person name="Skrede I."/>
            <person name="Drula E."/>
            <person name="Henrissat B."/>
            <person name="Morin E."/>
            <person name="Kohler A."/>
            <person name="Barry K."/>
            <person name="LaButti K."/>
            <person name="Morin E."/>
            <person name="Salamov A."/>
            <person name="Lipzen A."/>
            <person name="Mereny Z."/>
            <person name="Hegedus B."/>
            <person name="Baldrian P."/>
            <person name="Stursova M."/>
            <person name="Weitz H."/>
            <person name="Taylor A."/>
            <person name="Grigoriev I.V."/>
            <person name="Nagy L.G."/>
            <person name="Martin F."/>
            <person name="Kauserud H."/>
        </authorList>
    </citation>
    <scope>NUCLEOTIDE SEQUENCE</scope>
    <source>
        <strain evidence="4">9144</strain>
    </source>
</reference>
<keyword evidence="5" id="KW-1185">Reference proteome</keyword>
<dbReference type="InterPro" id="IPR010621">
    <property type="entry name" value="DUF1214"/>
</dbReference>
<feature type="chain" id="PRO_5042152234" description="DUF1254 domain-containing protein" evidence="1">
    <location>
        <begin position="19"/>
        <end position="474"/>
    </location>
</feature>
<dbReference type="InterPro" id="IPR037050">
    <property type="entry name" value="DUF1254_sf"/>
</dbReference>
<keyword evidence="1" id="KW-0732">Signal</keyword>